<dbReference type="PANTHER" id="PTHR43194">
    <property type="entry name" value="HYDROLASE ALPHA/BETA FOLD FAMILY"/>
    <property type="match status" value="1"/>
</dbReference>
<dbReference type="InterPro" id="IPR000073">
    <property type="entry name" value="AB_hydrolase_1"/>
</dbReference>
<evidence type="ECO:0000259" key="1">
    <source>
        <dbReference type="Pfam" id="PF00561"/>
    </source>
</evidence>
<accession>A0A6G4WH75</accession>
<keyword evidence="3" id="KW-1185">Reference proteome</keyword>
<evidence type="ECO:0000313" key="3">
    <source>
        <dbReference type="Proteomes" id="UP001642900"/>
    </source>
</evidence>
<dbReference type="GO" id="GO:0016787">
    <property type="term" value="F:hydrolase activity"/>
    <property type="evidence" value="ECO:0007669"/>
    <property type="project" value="UniProtKB-KW"/>
</dbReference>
<name>A0A6G4WH75_9HYPH</name>
<dbReference type="AlphaFoldDB" id="A0A6G4WH75"/>
<dbReference type="RefSeq" id="WP_165031816.1">
    <property type="nucleotide sequence ID" value="NZ_JAAKZF010000041.1"/>
</dbReference>
<protein>
    <submittedName>
        <fullName evidence="2">Alpha/beta hydrolase</fullName>
    </submittedName>
</protein>
<dbReference type="InterPro" id="IPR050228">
    <property type="entry name" value="Carboxylesterase_BioH"/>
</dbReference>
<dbReference type="EMBL" id="JAAKZF010000041">
    <property type="protein sequence ID" value="NGO53949.1"/>
    <property type="molecule type" value="Genomic_DNA"/>
</dbReference>
<gene>
    <name evidence="2" type="ORF">G6N73_22830</name>
</gene>
<dbReference type="Proteomes" id="UP001642900">
    <property type="component" value="Unassembled WGS sequence"/>
</dbReference>
<dbReference type="Gene3D" id="3.40.50.1820">
    <property type="entry name" value="alpha/beta hydrolase"/>
    <property type="match status" value="1"/>
</dbReference>
<dbReference type="SUPFAM" id="SSF53474">
    <property type="entry name" value="alpha/beta-Hydrolases"/>
    <property type="match status" value="1"/>
</dbReference>
<keyword evidence="2" id="KW-0378">Hydrolase</keyword>
<evidence type="ECO:0000313" key="2">
    <source>
        <dbReference type="EMBL" id="NGO53949.1"/>
    </source>
</evidence>
<dbReference type="Pfam" id="PF00561">
    <property type="entry name" value="Abhydrolase_1"/>
    <property type="match status" value="1"/>
</dbReference>
<organism evidence="2 3">
    <name type="scientific">Allomesorhizobium camelthorni</name>
    <dbReference type="NCBI Taxonomy" id="475069"/>
    <lineage>
        <taxon>Bacteria</taxon>
        <taxon>Pseudomonadati</taxon>
        <taxon>Pseudomonadota</taxon>
        <taxon>Alphaproteobacteria</taxon>
        <taxon>Hyphomicrobiales</taxon>
        <taxon>Phyllobacteriaceae</taxon>
        <taxon>Allomesorhizobium</taxon>
    </lineage>
</organism>
<dbReference type="PANTHER" id="PTHR43194:SF2">
    <property type="entry name" value="PEROXISOMAL MEMBRANE PROTEIN LPX1"/>
    <property type="match status" value="1"/>
</dbReference>
<dbReference type="InterPro" id="IPR029058">
    <property type="entry name" value="AB_hydrolase_fold"/>
</dbReference>
<sequence>MADEGFSDHYHSSTDGLKLHARIYGDGANGALPVVCLPGLTRNARDFHELALHLSRDAKTPRNVVAFDYRGRGGSAYDKEWQNYNIGVEAGDIVAGLITLGIEHAAFIGTSRGGLIIHVLAATRPGALKAVVLNDIGPVVEGEGFAHIRAYLERAPKPASFAEAVAFQRSVHGQAFSALTDRDWQRMVRALYRDEGGKPVADFDPALLKTVAGLDLSQPLPALWAQFQGLTGVPMLAIRGENSKLLSARTLEEMARRHPSIETITVEGQGHAPMLETGPLPARIEAFLDRADSNSA</sequence>
<feature type="domain" description="AB hydrolase-1" evidence="1">
    <location>
        <begin position="33"/>
        <end position="276"/>
    </location>
</feature>
<proteinExistence type="predicted"/>
<comment type="caution">
    <text evidence="2">The sequence shown here is derived from an EMBL/GenBank/DDBJ whole genome shotgun (WGS) entry which is preliminary data.</text>
</comment>
<reference evidence="2 3" key="1">
    <citation type="submission" date="2020-02" db="EMBL/GenBank/DDBJ databases">
        <title>Genome sequence of strain CCNWXJ40-4.</title>
        <authorList>
            <person name="Gao J."/>
            <person name="Sun J."/>
        </authorList>
    </citation>
    <scope>NUCLEOTIDE SEQUENCE [LARGE SCALE GENOMIC DNA]</scope>
    <source>
        <strain evidence="2 3">CCNWXJ 40-4</strain>
    </source>
</reference>